<evidence type="ECO:0000256" key="1">
    <source>
        <dbReference type="SAM" id="MobiDB-lite"/>
    </source>
</evidence>
<gene>
    <name evidence="2" type="ORF">L210DRAFT_3499752</name>
</gene>
<reference evidence="2" key="1">
    <citation type="submission" date="2019-10" db="EMBL/GenBank/DDBJ databases">
        <authorList>
            <consortium name="DOE Joint Genome Institute"/>
            <person name="Kuo A."/>
            <person name="Miyauchi S."/>
            <person name="Kiss E."/>
            <person name="Drula E."/>
            <person name="Kohler A."/>
            <person name="Sanchez-Garcia M."/>
            <person name="Andreopoulos B."/>
            <person name="Barry K.W."/>
            <person name="Bonito G."/>
            <person name="Buee M."/>
            <person name="Carver A."/>
            <person name="Chen C."/>
            <person name="Cichocki N."/>
            <person name="Clum A."/>
            <person name="Culley D."/>
            <person name="Crous P.W."/>
            <person name="Fauchery L."/>
            <person name="Girlanda M."/>
            <person name="Hayes R."/>
            <person name="Keri Z."/>
            <person name="LaButti K."/>
            <person name="Lipzen A."/>
            <person name="Lombard V."/>
            <person name="Magnuson J."/>
            <person name="Maillard F."/>
            <person name="Morin E."/>
            <person name="Murat C."/>
            <person name="Nolan M."/>
            <person name="Ohm R."/>
            <person name="Pangilinan J."/>
            <person name="Pereira M."/>
            <person name="Perotto S."/>
            <person name="Peter M."/>
            <person name="Riley R."/>
            <person name="Sitrit Y."/>
            <person name="Stielow B."/>
            <person name="Szollosi G."/>
            <person name="Zifcakova L."/>
            <person name="Stursova M."/>
            <person name="Spatafora J.W."/>
            <person name="Tedersoo L."/>
            <person name="Vaario L.-M."/>
            <person name="Yamada A."/>
            <person name="Yan M."/>
            <person name="Wang P."/>
            <person name="Xu J."/>
            <person name="Bruns T."/>
            <person name="Baldrian P."/>
            <person name="Vilgalys R."/>
            <person name="Henrissat B."/>
            <person name="Grigoriev I.V."/>
            <person name="Hibbett D."/>
            <person name="Nagy L.G."/>
            <person name="Martin F.M."/>
        </authorList>
    </citation>
    <scope>NUCLEOTIDE SEQUENCE</scope>
    <source>
        <strain evidence="2">BED1</strain>
    </source>
</reference>
<feature type="region of interest" description="Disordered" evidence="1">
    <location>
        <begin position="464"/>
        <end position="501"/>
    </location>
</feature>
<organism evidence="2 3">
    <name type="scientific">Boletus edulis BED1</name>
    <dbReference type="NCBI Taxonomy" id="1328754"/>
    <lineage>
        <taxon>Eukaryota</taxon>
        <taxon>Fungi</taxon>
        <taxon>Dikarya</taxon>
        <taxon>Basidiomycota</taxon>
        <taxon>Agaricomycotina</taxon>
        <taxon>Agaricomycetes</taxon>
        <taxon>Agaricomycetidae</taxon>
        <taxon>Boletales</taxon>
        <taxon>Boletineae</taxon>
        <taxon>Boletaceae</taxon>
        <taxon>Boletoideae</taxon>
        <taxon>Boletus</taxon>
    </lineage>
</organism>
<protein>
    <submittedName>
        <fullName evidence="2">Uncharacterized protein</fullName>
    </submittedName>
</protein>
<dbReference type="EMBL" id="WHUW01000001">
    <property type="protein sequence ID" value="KAF8452926.1"/>
    <property type="molecule type" value="Genomic_DNA"/>
</dbReference>
<feature type="compositionally biased region" description="Basic and acidic residues" evidence="1">
    <location>
        <begin position="464"/>
        <end position="488"/>
    </location>
</feature>
<evidence type="ECO:0000313" key="3">
    <source>
        <dbReference type="Proteomes" id="UP001194468"/>
    </source>
</evidence>
<evidence type="ECO:0000313" key="2">
    <source>
        <dbReference type="EMBL" id="KAF8452926.1"/>
    </source>
</evidence>
<comment type="caution">
    <text evidence="2">The sequence shown here is derived from an EMBL/GenBank/DDBJ whole genome shotgun (WGS) entry which is preliminary data.</text>
</comment>
<name>A0AAD4C9H8_BOLED</name>
<accession>A0AAD4C9H8</accession>
<keyword evidence="3" id="KW-1185">Reference proteome</keyword>
<dbReference type="AlphaFoldDB" id="A0AAD4C9H8"/>
<proteinExistence type="predicted"/>
<reference evidence="2" key="2">
    <citation type="journal article" date="2020" name="Nat. Commun.">
        <title>Large-scale genome sequencing of mycorrhizal fungi provides insights into the early evolution of symbiotic traits.</title>
        <authorList>
            <person name="Miyauchi S."/>
            <person name="Kiss E."/>
            <person name="Kuo A."/>
            <person name="Drula E."/>
            <person name="Kohler A."/>
            <person name="Sanchez-Garcia M."/>
            <person name="Morin E."/>
            <person name="Andreopoulos B."/>
            <person name="Barry K.W."/>
            <person name="Bonito G."/>
            <person name="Buee M."/>
            <person name="Carver A."/>
            <person name="Chen C."/>
            <person name="Cichocki N."/>
            <person name="Clum A."/>
            <person name="Culley D."/>
            <person name="Crous P.W."/>
            <person name="Fauchery L."/>
            <person name="Girlanda M."/>
            <person name="Hayes R.D."/>
            <person name="Keri Z."/>
            <person name="LaButti K."/>
            <person name="Lipzen A."/>
            <person name="Lombard V."/>
            <person name="Magnuson J."/>
            <person name="Maillard F."/>
            <person name="Murat C."/>
            <person name="Nolan M."/>
            <person name="Ohm R.A."/>
            <person name="Pangilinan J."/>
            <person name="Pereira M.F."/>
            <person name="Perotto S."/>
            <person name="Peter M."/>
            <person name="Pfister S."/>
            <person name="Riley R."/>
            <person name="Sitrit Y."/>
            <person name="Stielow J.B."/>
            <person name="Szollosi G."/>
            <person name="Zifcakova L."/>
            <person name="Stursova M."/>
            <person name="Spatafora J.W."/>
            <person name="Tedersoo L."/>
            <person name="Vaario L.M."/>
            <person name="Yamada A."/>
            <person name="Yan M."/>
            <person name="Wang P."/>
            <person name="Xu J."/>
            <person name="Bruns T."/>
            <person name="Baldrian P."/>
            <person name="Vilgalys R."/>
            <person name="Dunand C."/>
            <person name="Henrissat B."/>
            <person name="Grigoriev I.V."/>
            <person name="Hibbett D."/>
            <person name="Nagy L.G."/>
            <person name="Martin F.M."/>
        </authorList>
    </citation>
    <scope>NUCLEOTIDE SEQUENCE</scope>
    <source>
        <strain evidence="2">BED1</strain>
    </source>
</reference>
<sequence length="501" mass="55866">MSHRDMDAIGSPKAWGVRMQTFCAHEGGYYRTRNPVAPPSGMRITRVFVMAPRASLPTYFDLREMYDRGLVGNSRHRINSAFGGSEIVDVRKEWDLVGSRPAVSRAFLFGSENPKPGPTTLALVPERAGTVWFSPSLHDPLNASTPSRYSFHRNIVRRTLFGRGRTAKICVARNSFSRPSQGTQWLTMDPPYRPPNFFSDDSDSSEIYVPSTVDKGKRKVLEVRDDSSSDSDMVLDFGTDSNLTPAPPSIFIDAPPNMDGTATVNSDGNESLYQSVDEENSPDDQMDIDFPPLQHDELDLACSIKGMYRILDLISEQGSGGLGIHKQCLFGSYASMTKVNFKALDHYVIKPVGVYGSKEEIVRFLLQLGAVDETVAAQLLVDPETHVHTQPTLRSGLYIITTPEQTGSAHQIFVLYWPEQTTWDDSAANSVRRNRITFTRYLTKMCDQVVSLISHEHAAAIVWSEKDSEDKDEGGKLDIDQDESDRMFSLKSHGPTSRKNP</sequence>
<dbReference type="Proteomes" id="UP001194468">
    <property type="component" value="Unassembled WGS sequence"/>
</dbReference>